<dbReference type="RefSeq" id="WP_154484950.1">
    <property type="nucleotide sequence ID" value="NZ_VULR01000021.1"/>
</dbReference>
<dbReference type="GO" id="GO:0009103">
    <property type="term" value="P:lipopolysaccharide biosynthetic process"/>
    <property type="evidence" value="ECO:0007669"/>
    <property type="project" value="TreeGrafter"/>
</dbReference>
<dbReference type="Pfam" id="PF00953">
    <property type="entry name" value="Glycos_transf_4"/>
    <property type="match status" value="1"/>
</dbReference>
<feature type="transmembrane region" description="Helical" evidence="8">
    <location>
        <begin position="323"/>
        <end position="342"/>
    </location>
</feature>
<dbReference type="OrthoDB" id="9805475at2"/>
<evidence type="ECO:0000256" key="6">
    <source>
        <dbReference type="ARBA" id="ARBA00023136"/>
    </source>
</evidence>
<feature type="transmembrane region" description="Helical" evidence="8">
    <location>
        <begin position="129"/>
        <end position="148"/>
    </location>
</feature>
<dbReference type="EMBL" id="VULR01000021">
    <property type="protein sequence ID" value="MSS44276.1"/>
    <property type="molecule type" value="Genomic_DNA"/>
</dbReference>
<dbReference type="GO" id="GO:0016780">
    <property type="term" value="F:phosphotransferase activity, for other substituted phosphate groups"/>
    <property type="evidence" value="ECO:0007669"/>
    <property type="project" value="InterPro"/>
</dbReference>
<dbReference type="Proteomes" id="UP000462760">
    <property type="component" value="Unassembled WGS sequence"/>
</dbReference>
<reference evidence="9 10" key="1">
    <citation type="submission" date="2019-08" db="EMBL/GenBank/DDBJ databases">
        <title>In-depth cultivation of the pig gut microbiome towards novel bacterial diversity and tailored functional studies.</title>
        <authorList>
            <person name="Wylensek D."/>
            <person name="Hitch T.C.A."/>
            <person name="Clavel T."/>
        </authorList>
    </citation>
    <scope>NUCLEOTIDE SEQUENCE [LARGE SCALE GENOMIC DNA]</scope>
    <source>
        <strain evidence="9 10">Med78-601-WT-4W-RMD-3</strain>
    </source>
</reference>
<comment type="cofactor">
    <cofactor evidence="7">
        <name>Mg(2+)</name>
        <dbReference type="ChEBI" id="CHEBI:18420"/>
    </cofactor>
</comment>
<feature type="transmembrane region" description="Helical" evidence="8">
    <location>
        <begin position="298"/>
        <end position="317"/>
    </location>
</feature>
<keyword evidence="3 9" id="KW-0808">Transferase</keyword>
<dbReference type="GO" id="GO:0044038">
    <property type="term" value="P:cell wall macromolecule biosynthetic process"/>
    <property type="evidence" value="ECO:0007669"/>
    <property type="project" value="TreeGrafter"/>
</dbReference>
<feature type="transmembrane region" description="Helical" evidence="8">
    <location>
        <begin position="240"/>
        <end position="265"/>
    </location>
</feature>
<feature type="transmembrane region" description="Helical" evidence="8">
    <location>
        <begin position="6"/>
        <end position="26"/>
    </location>
</feature>
<evidence type="ECO:0000313" key="10">
    <source>
        <dbReference type="Proteomes" id="UP000462760"/>
    </source>
</evidence>
<comment type="caution">
    <text evidence="9">The sequence shown here is derived from an EMBL/GenBank/DDBJ whole genome shotgun (WGS) entry which is preliminary data.</text>
</comment>
<keyword evidence="4 8" id="KW-0812">Transmembrane</keyword>
<keyword evidence="7" id="KW-0479">Metal-binding</keyword>
<accession>A0A844FK60</accession>
<evidence type="ECO:0000256" key="3">
    <source>
        <dbReference type="ARBA" id="ARBA00022679"/>
    </source>
</evidence>
<evidence type="ECO:0000256" key="8">
    <source>
        <dbReference type="SAM" id="Phobius"/>
    </source>
</evidence>
<feature type="transmembrane region" description="Helical" evidence="8">
    <location>
        <begin position="160"/>
        <end position="178"/>
    </location>
</feature>
<feature type="transmembrane region" description="Helical" evidence="8">
    <location>
        <begin position="100"/>
        <end position="117"/>
    </location>
</feature>
<sequence>MEKIIIPFLTAIFISLFMTPVAKKIAYKIGAIDIPKDSRRVHKKPIPLLGGLAIYIATIVSAVIFLPLDKTLVSIIIGGSIIVVSGIIDDSMDLSPKMKLVFQVVASLVLVLGDVKIDFITNPFSKENALLFLKGFSVPLTIFWIVGITNTLNLIDGLDGLAAGVAMISSLSLVFVAYNANHLISDSYTSIMIISAIIAGACLGFLPFNFNPAKIFMGDTGALFLGFMLSAVAIEGVMKSVATIAIVVPIIVLGLPIFDTTFAIFRRMLNGKSIMEADKGHLHHKLLQRGLSQRQTVLILYLISGVFGVCAVAISKANSRQSVIIAGIVILFTIFFAVKLGLIDMRKGEDSSNRDNGRK</sequence>
<feature type="transmembrane region" description="Helical" evidence="8">
    <location>
        <begin position="190"/>
        <end position="208"/>
    </location>
</feature>
<dbReference type="GO" id="GO:0071555">
    <property type="term" value="P:cell wall organization"/>
    <property type="evidence" value="ECO:0007669"/>
    <property type="project" value="TreeGrafter"/>
</dbReference>
<dbReference type="AlphaFoldDB" id="A0A844FK60"/>
<evidence type="ECO:0000256" key="5">
    <source>
        <dbReference type="ARBA" id="ARBA00022989"/>
    </source>
</evidence>
<proteinExistence type="predicted"/>
<feature type="transmembrane region" description="Helical" evidence="8">
    <location>
        <begin position="46"/>
        <end position="66"/>
    </location>
</feature>
<comment type="subcellular location">
    <subcellularLocation>
        <location evidence="1">Cell membrane</location>
        <topology evidence="1">Multi-pass membrane protein</topology>
    </subcellularLocation>
</comment>
<evidence type="ECO:0000313" key="9">
    <source>
        <dbReference type="EMBL" id="MSS44276.1"/>
    </source>
</evidence>
<dbReference type="CDD" id="cd06853">
    <property type="entry name" value="GT_WecA_like"/>
    <property type="match status" value="1"/>
</dbReference>
<keyword evidence="6 8" id="KW-0472">Membrane</keyword>
<dbReference type="GO" id="GO:0005886">
    <property type="term" value="C:plasma membrane"/>
    <property type="evidence" value="ECO:0007669"/>
    <property type="project" value="UniProtKB-SubCell"/>
</dbReference>
<dbReference type="PANTHER" id="PTHR22926:SF3">
    <property type="entry name" value="UNDECAPRENYL-PHOSPHATE ALPHA-N-ACETYLGLUCOSAMINYL 1-PHOSPHATE TRANSFERASE"/>
    <property type="match status" value="1"/>
</dbReference>
<feature type="binding site" evidence="7">
    <location>
        <position position="219"/>
    </location>
    <ligand>
        <name>Mg(2+)</name>
        <dbReference type="ChEBI" id="CHEBI:18420"/>
    </ligand>
</feature>
<feature type="transmembrane region" description="Helical" evidence="8">
    <location>
        <begin position="215"/>
        <end position="234"/>
    </location>
</feature>
<dbReference type="GO" id="GO:0046872">
    <property type="term" value="F:metal ion binding"/>
    <property type="evidence" value="ECO:0007669"/>
    <property type="project" value="UniProtKB-KW"/>
</dbReference>
<evidence type="ECO:0000256" key="4">
    <source>
        <dbReference type="ARBA" id="ARBA00022692"/>
    </source>
</evidence>
<evidence type="ECO:0000256" key="1">
    <source>
        <dbReference type="ARBA" id="ARBA00004651"/>
    </source>
</evidence>
<protein>
    <submittedName>
        <fullName evidence="9">Undecaprenyl/decaprenyl-phosphate alpha-N-acetylglucosaminyl 1-phosphate transferase</fullName>
    </submittedName>
</protein>
<organism evidence="9 10">
    <name type="scientific">Anaerosalibacter bizertensis</name>
    <dbReference type="NCBI Taxonomy" id="932217"/>
    <lineage>
        <taxon>Bacteria</taxon>
        <taxon>Bacillati</taxon>
        <taxon>Bacillota</taxon>
        <taxon>Tissierellia</taxon>
        <taxon>Tissierellales</taxon>
        <taxon>Sporanaerobacteraceae</taxon>
        <taxon>Anaerosalibacter</taxon>
    </lineage>
</organism>
<gene>
    <name evidence="9" type="ORF">FYJ27_11255</name>
</gene>
<dbReference type="PANTHER" id="PTHR22926">
    <property type="entry name" value="PHOSPHO-N-ACETYLMURAMOYL-PENTAPEPTIDE-TRANSFERASE"/>
    <property type="match status" value="1"/>
</dbReference>
<feature type="transmembrane region" description="Helical" evidence="8">
    <location>
        <begin position="72"/>
        <end position="88"/>
    </location>
</feature>
<dbReference type="InterPro" id="IPR000715">
    <property type="entry name" value="Glycosyl_transferase_4"/>
</dbReference>
<evidence type="ECO:0000256" key="2">
    <source>
        <dbReference type="ARBA" id="ARBA00022475"/>
    </source>
</evidence>
<evidence type="ECO:0000256" key="7">
    <source>
        <dbReference type="PIRSR" id="PIRSR600715-1"/>
    </source>
</evidence>
<keyword evidence="2" id="KW-1003">Cell membrane</keyword>
<name>A0A844FK60_9FIRM</name>
<dbReference type="InterPro" id="IPR018480">
    <property type="entry name" value="PNAcMuramoyl-5peptid_Trfase_CS"/>
</dbReference>
<feature type="binding site" evidence="7">
    <location>
        <position position="153"/>
    </location>
    <ligand>
        <name>Mg(2+)</name>
        <dbReference type="ChEBI" id="CHEBI:18420"/>
    </ligand>
</feature>
<dbReference type="PROSITE" id="PS01348">
    <property type="entry name" value="MRAY_2"/>
    <property type="match status" value="1"/>
</dbReference>
<keyword evidence="7" id="KW-0460">Magnesium</keyword>
<keyword evidence="5 8" id="KW-1133">Transmembrane helix</keyword>